<proteinExistence type="predicted"/>
<dbReference type="EMBL" id="CP021748">
    <property type="protein sequence ID" value="ARX88911.1"/>
    <property type="molecule type" value="Genomic_DNA"/>
</dbReference>
<dbReference type="AlphaFoldDB" id="A0A1Z1WR31"/>
<sequence>MTRTVLRTRSAEVTRARRLPPSAVSAASSATVSGDMSVATAARPPLMSRAAVVVGADRRTEPTISRLRSASSVSADSSAVMRTRSASPSGGTAAGGVRRA</sequence>
<feature type="region of interest" description="Disordered" evidence="1">
    <location>
        <begin position="1"/>
        <end position="45"/>
    </location>
</feature>
<feature type="compositionally biased region" description="Low complexity" evidence="1">
    <location>
        <begin position="22"/>
        <end position="33"/>
    </location>
</feature>
<feature type="compositionally biased region" description="Low complexity" evidence="1">
    <location>
        <begin position="69"/>
        <end position="91"/>
    </location>
</feature>
<evidence type="ECO:0000313" key="2">
    <source>
        <dbReference type="EMBL" id="ARX88911.1"/>
    </source>
</evidence>
<evidence type="ECO:0000256" key="1">
    <source>
        <dbReference type="SAM" id="MobiDB-lite"/>
    </source>
</evidence>
<dbReference type="RefSeq" id="WP_203348284.1">
    <property type="nucleotide sequence ID" value="NZ_CP021748.1"/>
</dbReference>
<reference evidence="2 3" key="1">
    <citation type="submission" date="2017-05" db="EMBL/GenBank/DDBJ databases">
        <title>Streptomyces alboflavus Genome sequencing and assembly.</title>
        <authorList>
            <person name="Wang Y."/>
            <person name="Du B."/>
            <person name="Ding Y."/>
            <person name="Liu H."/>
            <person name="Hou Q."/>
            <person name="Liu K."/>
            <person name="Wang C."/>
            <person name="Yao L."/>
        </authorList>
    </citation>
    <scope>NUCLEOTIDE SEQUENCE [LARGE SCALE GENOMIC DNA]</scope>
    <source>
        <strain evidence="2 3">MDJK44</strain>
    </source>
</reference>
<dbReference type="KEGG" id="salf:SMD44_08398"/>
<protein>
    <submittedName>
        <fullName evidence="2">Uncharacterized protein</fullName>
    </submittedName>
</protein>
<keyword evidence="3" id="KW-1185">Reference proteome</keyword>
<gene>
    <name evidence="2" type="ORF">SMD44_08398</name>
</gene>
<name>A0A1Z1WR31_9ACTN</name>
<feature type="region of interest" description="Disordered" evidence="1">
    <location>
        <begin position="63"/>
        <end position="100"/>
    </location>
</feature>
<organism evidence="2 3">
    <name type="scientific">Streptomyces alboflavus</name>
    <dbReference type="NCBI Taxonomy" id="67267"/>
    <lineage>
        <taxon>Bacteria</taxon>
        <taxon>Bacillati</taxon>
        <taxon>Actinomycetota</taxon>
        <taxon>Actinomycetes</taxon>
        <taxon>Kitasatosporales</taxon>
        <taxon>Streptomycetaceae</taxon>
        <taxon>Streptomyces</taxon>
    </lineage>
</organism>
<accession>A0A1Z1WR31</accession>
<evidence type="ECO:0000313" key="3">
    <source>
        <dbReference type="Proteomes" id="UP000195880"/>
    </source>
</evidence>
<dbReference type="Proteomes" id="UP000195880">
    <property type="component" value="Chromosome"/>
</dbReference>